<proteinExistence type="predicted"/>
<comment type="caution">
    <text evidence="1">The sequence shown here is derived from an EMBL/GenBank/DDBJ whole genome shotgun (WGS) entry which is preliminary data.</text>
</comment>
<reference evidence="1 2" key="1">
    <citation type="submission" date="2020-03" db="EMBL/GenBank/DDBJ databases">
        <title>Genomic Encyclopedia of Type Strains, Phase IV (KMG-V): Genome sequencing to study the core and pangenomes of soil and plant-associated prokaryotes.</title>
        <authorList>
            <person name="Whitman W."/>
        </authorList>
    </citation>
    <scope>NUCLEOTIDE SEQUENCE [LARGE SCALE GENOMIC DNA]</scope>
    <source>
        <strain evidence="1 2">1B</strain>
    </source>
</reference>
<protein>
    <submittedName>
        <fullName evidence="1">Uncharacterized protein</fullName>
    </submittedName>
</protein>
<gene>
    <name evidence="1" type="ORF">HBN54_002627</name>
</gene>
<accession>A0ABX1HID6</accession>
<dbReference type="RefSeq" id="WP_168673642.1">
    <property type="nucleotide sequence ID" value="NZ_JAAVTK010000007.1"/>
</dbReference>
<evidence type="ECO:0000313" key="2">
    <source>
        <dbReference type="Proteomes" id="UP000717634"/>
    </source>
</evidence>
<evidence type="ECO:0000313" key="1">
    <source>
        <dbReference type="EMBL" id="NKI90028.1"/>
    </source>
</evidence>
<name>A0ABX1HID6_9BACT</name>
<sequence>MRVALELEFPDEQAASVMRKLQDLPEMTIRFLKTDALAPQSPLAVQHFIGKAPLSEQEQNELLDKVFGSWQQEEGEENLMSQIYGSRRDTPREVNL</sequence>
<organism evidence="1 2">
    <name type="scientific">Hymenobacter artigasi</name>
    <dbReference type="NCBI Taxonomy" id="2719616"/>
    <lineage>
        <taxon>Bacteria</taxon>
        <taxon>Pseudomonadati</taxon>
        <taxon>Bacteroidota</taxon>
        <taxon>Cytophagia</taxon>
        <taxon>Cytophagales</taxon>
        <taxon>Hymenobacteraceae</taxon>
        <taxon>Hymenobacter</taxon>
    </lineage>
</organism>
<keyword evidence="2" id="KW-1185">Reference proteome</keyword>
<dbReference type="EMBL" id="JAAVTK010000007">
    <property type="protein sequence ID" value="NKI90028.1"/>
    <property type="molecule type" value="Genomic_DNA"/>
</dbReference>
<dbReference type="Proteomes" id="UP000717634">
    <property type="component" value="Unassembled WGS sequence"/>
</dbReference>